<reference evidence="2 3" key="1">
    <citation type="journal article" date="2017" name="Int. J. Syst. Evol. Microbiol.">
        <title>Achromobacter aloeverae sp. nov., isolated from the root of Aloe vera (L.) Burm.f.</title>
        <authorList>
            <person name="Kuncharoen N."/>
            <person name="Muramatsu Y."/>
            <person name="Shibata C."/>
            <person name="Kamakura Y."/>
            <person name="Nakagawa Y."/>
            <person name="Tanasupawat S."/>
        </authorList>
    </citation>
    <scope>NUCLEOTIDE SEQUENCE [LARGE SCALE GENOMIC DNA]</scope>
    <source>
        <strain evidence="2 3">AVA-1</strain>
    </source>
</reference>
<dbReference type="InterPro" id="IPR005546">
    <property type="entry name" value="Autotransporte_beta"/>
</dbReference>
<organism evidence="2 3">
    <name type="scientific">Achromobacter aloeverae</name>
    <dbReference type="NCBI Taxonomy" id="1750518"/>
    <lineage>
        <taxon>Bacteria</taxon>
        <taxon>Pseudomonadati</taxon>
        <taxon>Pseudomonadota</taxon>
        <taxon>Betaproteobacteria</taxon>
        <taxon>Burkholderiales</taxon>
        <taxon>Alcaligenaceae</taxon>
        <taxon>Achromobacter</taxon>
    </lineage>
</organism>
<evidence type="ECO:0000313" key="3">
    <source>
        <dbReference type="Proteomes" id="UP000290849"/>
    </source>
</evidence>
<dbReference type="NCBIfam" id="TIGR01414">
    <property type="entry name" value="autotrans_barl"/>
    <property type="match status" value="1"/>
</dbReference>
<dbReference type="GO" id="GO:0019867">
    <property type="term" value="C:outer membrane"/>
    <property type="evidence" value="ECO:0007669"/>
    <property type="project" value="InterPro"/>
</dbReference>
<gene>
    <name evidence="2" type="ORF">C7R54_05410</name>
</gene>
<accession>A0A4Q1HRU8</accession>
<keyword evidence="3" id="KW-1185">Reference proteome</keyword>
<name>A0A4Q1HRU8_9BURK</name>
<comment type="caution">
    <text evidence="2">The sequence shown here is derived from an EMBL/GenBank/DDBJ whole genome shotgun (WGS) entry which is preliminary data.</text>
</comment>
<dbReference type="EMBL" id="PYAL01000001">
    <property type="protein sequence ID" value="RXN93517.1"/>
    <property type="molecule type" value="Genomic_DNA"/>
</dbReference>
<evidence type="ECO:0000259" key="1">
    <source>
        <dbReference type="PROSITE" id="PS51208"/>
    </source>
</evidence>
<protein>
    <submittedName>
        <fullName evidence="2">Autotransporter outer membrane beta-barrel domain-containing protein</fullName>
    </submittedName>
</protein>
<dbReference type="InterPro" id="IPR006315">
    <property type="entry name" value="OM_autotransptr_brl_dom"/>
</dbReference>
<proteinExistence type="predicted"/>
<dbReference type="SUPFAM" id="SSF103515">
    <property type="entry name" value="Autotransporter"/>
    <property type="match status" value="1"/>
</dbReference>
<dbReference type="AlphaFoldDB" id="A0A4Q1HRU8"/>
<dbReference type="Proteomes" id="UP000290849">
    <property type="component" value="Unassembled WGS sequence"/>
</dbReference>
<dbReference type="SMART" id="SM00869">
    <property type="entry name" value="Autotransporter"/>
    <property type="match status" value="1"/>
</dbReference>
<dbReference type="Gene3D" id="2.40.128.130">
    <property type="entry name" value="Autotransporter beta-domain"/>
    <property type="match status" value="1"/>
</dbReference>
<evidence type="ECO:0000313" key="2">
    <source>
        <dbReference type="EMBL" id="RXN93517.1"/>
    </source>
</evidence>
<dbReference type="InterPro" id="IPR011050">
    <property type="entry name" value="Pectin_lyase_fold/virulence"/>
</dbReference>
<dbReference type="InterPro" id="IPR036709">
    <property type="entry name" value="Autotransporte_beta_dom_sf"/>
</dbReference>
<feature type="domain" description="Autotransporter" evidence="1">
    <location>
        <begin position="248"/>
        <end position="522"/>
    </location>
</feature>
<sequence>MAGDGTRLAGGVRLMDGARLGGAGQVGSVQVGAGGIVAPGNSIGTLRVAGDLVFDPASRYEVEVDPDGSASDRVQAGGQVVLNGAAVSHIGLAGDYKPHSVYTIVSADGGVSGTFGAVSSTYAFLTPSLTYDPTHVYLELDRNGVAFADVAATANQRAAAAGVEGLGAGTAVYDAIVTQSGDATSIRHAYDQLSGEIHASLKSALLDESQFARDAVNDRLRAAFGQAGAGSTPVVAYGAGDTPASASPDTDAVAGWARAYGAWGSLDGDAHDGSARLDRSTGGLFIGVDAPLPGHWRGGLLAGYGNTSLTADARDASAKVDSYTLGAYAGTQLGDLGLRLGATRTWHHVDTRRGVYLPGTAQASYQGSTSQVFGEAGYALHAGPVSVEPYAGLAYAHQRMHGYDESTPAGLHADGDSDDITFSTLGVRAASDVRLGRTDATLHGALGWRHAYGSVTPTATHAFDDGPDFTVAGTPIARDAALIEAGLSVRAGRSTTMDVAYQGQLGQGTQQHGVMARVNVVF</sequence>
<dbReference type="PROSITE" id="PS51208">
    <property type="entry name" value="AUTOTRANSPORTER"/>
    <property type="match status" value="1"/>
</dbReference>
<dbReference type="SUPFAM" id="SSF51126">
    <property type="entry name" value="Pectin lyase-like"/>
    <property type="match status" value="1"/>
</dbReference>
<dbReference type="Pfam" id="PF03797">
    <property type="entry name" value="Autotransporter"/>
    <property type="match status" value="1"/>
</dbReference>